<dbReference type="RefSeq" id="WP_006212167.1">
    <property type="nucleotide sequence ID" value="NZ_CBCSBX010000002.1"/>
</dbReference>
<evidence type="ECO:0000313" key="2">
    <source>
        <dbReference type="Proteomes" id="UP000076796"/>
    </source>
</evidence>
<accession>A0A163FJA8</accession>
<evidence type="ECO:0008006" key="3">
    <source>
        <dbReference type="Google" id="ProtNLM"/>
    </source>
</evidence>
<reference evidence="1" key="1">
    <citation type="journal article" date="2016" name="Genome Announc.">
        <title>Draft genomes of two strains of Paenibacillus glucanolyticus with capability to degrade lignocellulose.</title>
        <authorList>
            <person name="Mathews S.L."/>
            <person name="Pawlak J."/>
            <person name="Grunden A.M."/>
        </authorList>
    </citation>
    <scope>NUCLEOTIDE SEQUENCE [LARGE SCALE GENOMIC DNA]</scope>
    <source>
        <strain evidence="1">SLM1</strain>
    </source>
</reference>
<dbReference type="Proteomes" id="UP000076796">
    <property type="component" value="Unassembled WGS sequence"/>
</dbReference>
<protein>
    <recommendedName>
        <fullName evidence="3">GapA-binding peptide SR1P</fullName>
    </recommendedName>
</protein>
<dbReference type="OrthoDB" id="2971595at2"/>
<dbReference type="EMBL" id="LWMH01000002">
    <property type="protein sequence ID" value="KZS44427.1"/>
    <property type="molecule type" value="Genomic_DNA"/>
</dbReference>
<sequence length="60" mass="6311">MKALTSPEAVKGNGNEEWGLIICSRCDEMVDTIPTDGVKIIYGYCGKGECKGTGPKDGSS</sequence>
<keyword evidence="2" id="KW-1185">Reference proteome</keyword>
<comment type="caution">
    <text evidence="1">The sequence shown here is derived from an EMBL/GenBank/DDBJ whole genome shotgun (WGS) entry which is preliminary data.</text>
</comment>
<dbReference type="AlphaFoldDB" id="A0A163FJA8"/>
<dbReference type="KEGG" id="pglu:A3958_02945"/>
<dbReference type="STRING" id="59843.A3958_02945"/>
<name>A0A163FJA8_9BACL</name>
<evidence type="ECO:0000313" key="1">
    <source>
        <dbReference type="EMBL" id="KZS44427.1"/>
    </source>
</evidence>
<gene>
    <name evidence="1" type="ORF">AWU65_30680</name>
</gene>
<organism evidence="1 2">
    <name type="scientific">Paenibacillus glucanolyticus</name>
    <dbReference type="NCBI Taxonomy" id="59843"/>
    <lineage>
        <taxon>Bacteria</taxon>
        <taxon>Bacillati</taxon>
        <taxon>Bacillota</taxon>
        <taxon>Bacilli</taxon>
        <taxon>Bacillales</taxon>
        <taxon>Paenibacillaceae</taxon>
        <taxon>Paenibacillus</taxon>
    </lineage>
</organism>
<dbReference type="GeneID" id="97553893"/>
<proteinExistence type="predicted"/>